<dbReference type="CDD" id="cd00075">
    <property type="entry name" value="HATPase"/>
    <property type="match status" value="1"/>
</dbReference>
<dbReference type="RefSeq" id="WP_341374473.1">
    <property type="nucleotide sequence ID" value="NZ_JBBUTF010000009.1"/>
</dbReference>
<evidence type="ECO:0000256" key="7">
    <source>
        <dbReference type="SAM" id="MobiDB-lite"/>
    </source>
</evidence>
<proteinExistence type="predicted"/>
<accession>A0ABU9BAC2</accession>
<dbReference type="PANTHER" id="PTHR43711:SF1">
    <property type="entry name" value="HISTIDINE KINASE 1"/>
    <property type="match status" value="1"/>
</dbReference>
<dbReference type="SMART" id="SM00388">
    <property type="entry name" value="HisKA"/>
    <property type="match status" value="1"/>
</dbReference>
<keyword evidence="4" id="KW-0808">Transferase</keyword>
<dbReference type="PRINTS" id="PR00344">
    <property type="entry name" value="BCTRLSENSOR"/>
</dbReference>
<dbReference type="SUPFAM" id="SSF47384">
    <property type="entry name" value="Homodimeric domain of signal transducing histidine kinase"/>
    <property type="match status" value="1"/>
</dbReference>
<evidence type="ECO:0000259" key="8">
    <source>
        <dbReference type="PROSITE" id="PS50109"/>
    </source>
</evidence>
<dbReference type="Gene3D" id="3.30.565.10">
    <property type="entry name" value="Histidine kinase-like ATPase, C-terminal domain"/>
    <property type="match status" value="1"/>
</dbReference>
<dbReference type="Pfam" id="PF01590">
    <property type="entry name" value="GAF"/>
    <property type="match status" value="1"/>
</dbReference>
<dbReference type="GO" id="GO:0016301">
    <property type="term" value="F:kinase activity"/>
    <property type="evidence" value="ECO:0007669"/>
    <property type="project" value="UniProtKB-KW"/>
</dbReference>
<name>A0ABU9BAC2_9BURK</name>
<feature type="compositionally biased region" description="Low complexity" evidence="7">
    <location>
        <begin position="18"/>
        <end position="34"/>
    </location>
</feature>
<evidence type="ECO:0000256" key="5">
    <source>
        <dbReference type="ARBA" id="ARBA00022777"/>
    </source>
</evidence>
<dbReference type="CDD" id="cd00082">
    <property type="entry name" value="HisKA"/>
    <property type="match status" value="1"/>
</dbReference>
<keyword evidence="5 9" id="KW-0418">Kinase</keyword>
<dbReference type="EC" id="2.7.13.3" evidence="2"/>
<dbReference type="SMART" id="SM00065">
    <property type="entry name" value="GAF"/>
    <property type="match status" value="1"/>
</dbReference>
<keyword evidence="10" id="KW-1185">Reference proteome</keyword>
<evidence type="ECO:0000256" key="6">
    <source>
        <dbReference type="ARBA" id="ARBA00023012"/>
    </source>
</evidence>
<dbReference type="InterPro" id="IPR029016">
    <property type="entry name" value="GAF-like_dom_sf"/>
</dbReference>
<evidence type="ECO:0000256" key="4">
    <source>
        <dbReference type="ARBA" id="ARBA00022679"/>
    </source>
</evidence>
<dbReference type="InterPro" id="IPR036890">
    <property type="entry name" value="HATPase_C_sf"/>
</dbReference>
<comment type="caution">
    <text evidence="9">The sequence shown here is derived from an EMBL/GenBank/DDBJ whole genome shotgun (WGS) entry which is preliminary data.</text>
</comment>
<dbReference type="PANTHER" id="PTHR43711">
    <property type="entry name" value="TWO-COMPONENT HISTIDINE KINASE"/>
    <property type="match status" value="1"/>
</dbReference>
<dbReference type="Gene3D" id="3.30.450.40">
    <property type="match status" value="1"/>
</dbReference>
<dbReference type="InterPro" id="IPR003661">
    <property type="entry name" value="HisK_dim/P_dom"/>
</dbReference>
<feature type="region of interest" description="Disordered" evidence="7">
    <location>
        <begin position="1"/>
        <end position="49"/>
    </location>
</feature>
<keyword evidence="3" id="KW-0597">Phosphoprotein</keyword>
<dbReference type="SUPFAM" id="SSF55874">
    <property type="entry name" value="ATPase domain of HSP90 chaperone/DNA topoisomerase II/histidine kinase"/>
    <property type="match status" value="1"/>
</dbReference>
<dbReference type="InterPro" id="IPR004358">
    <property type="entry name" value="Sig_transdc_His_kin-like_C"/>
</dbReference>
<dbReference type="InterPro" id="IPR036097">
    <property type="entry name" value="HisK_dim/P_sf"/>
</dbReference>
<feature type="compositionally biased region" description="Pro residues" evidence="7">
    <location>
        <begin position="1"/>
        <end position="17"/>
    </location>
</feature>
<dbReference type="InterPro" id="IPR005467">
    <property type="entry name" value="His_kinase_dom"/>
</dbReference>
<dbReference type="InterPro" id="IPR003594">
    <property type="entry name" value="HATPase_dom"/>
</dbReference>
<dbReference type="EMBL" id="JBBUTF010000009">
    <property type="protein sequence ID" value="MEK8026691.1"/>
    <property type="molecule type" value="Genomic_DNA"/>
</dbReference>
<organism evidence="9 10">
    <name type="scientific">Pseudaquabacterium rugosum</name>
    <dbReference type="NCBI Taxonomy" id="2984194"/>
    <lineage>
        <taxon>Bacteria</taxon>
        <taxon>Pseudomonadati</taxon>
        <taxon>Pseudomonadota</taxon>
        <taxon>Betaproteobacteria</taxon>
        <taxon>Burkholderiales</taxon>
        <taxon>Sphaerotilaceae</taxon>
        <taxon>Pseudaquabacterium</taxon>
    </lineage>
</organism>
<protein>
    <recommendedName>
        <fullName evidence="2">histidine kinase</fullName>
        <ecNumber evidence="2">2.7.13.3</ecNumber>
    </recommendedName>
</protein>
<feature type="domain" description="Histidine kinase" evidence="8">
    <location>
        <begin position="239"/>
        <end position="454"/>
    </location>
</feature>
<dbReference type="SUPFAM" id="SSF55781">
    <property type="entry name" value="GAF domain-like"/>
    <property type="match status" value="1"/>
</dbReference>
<evidence type="ECO:0000256" key="2">
    <source>
        <dbReference type="ARBA" id="ARBA00012438"/>
    </source>
</evidence>
<dbReference type="InterPro" id="IPR050736">
    <property type="entry name" value="Sensor_HK_Regulatory"/>
</dbReference>
<dbReference type="PROSITE" id="PS50109">
    <property type="entry name" value="HIS_KIN"/>
    <property type="match status" value="1"/>
</dbReference>
<dbReference type="InterPro" id="IPR003018">
    <property type="entry name" value="GAF"/>
</dbReference>
<evidence type="ECO:0000313" key="10">
    <source>
        <dbReference type="Proteomes" id="UP001368500"/>
    </source>
</evidence>
<dbReference type="Proteomes" id="UP001368500">
    <property type="component" value="Unassembled WGS sequence"/>
</dbReference>
<dbReference type="SMART" id="SM00387">
    <property type="entry name" value="HATPase_c"/>
    <property type="match status" value="1"/>
</dbReference>
<sequence length="454" mass="47517">MALRPEPSPNLPAPASGPAPASASAPEAHAGPPADALRPSGPQSPWPWSDAALDAVVADARRLAATEASGLLRPGPDDALDHAVATARELLGATVSFLGVVGPDGDVYPSMSGPVPEPLASQRQLRSRTFCHHVLAAGRTLAIDDTRAGPPWCDVPTVHSLGVRAYLGAPLRLHGHIVGTLCGVDVRPRVWSPRDVATLEALAQSLARELQLRGALAQADAAVRARTEARAERDRLVASLVHDLATPVMALQIEISLLRRALDPARQPSVDRLQAALDALKHLKSQLREGVDLQSPVARQALRPPMPVGSLLAQLSGMMTPLAHSQGIVLAVDVRVRAPVAVDLGPMLRVLTNLVGNALKFSPAGSTIRVAGLAPEAGWVGIEVADEGCGMSPDEVARCLERGYIGEASRRRGDGSGLGLAIVREIVEQHGGTVTVRSTEGRGSVFTVRLPLAE</sequence>
<evidence type="ECO:0000256" key="3">
    <source>
        <dbReference type="ARBA" id="ARBA00022553"/>
    </source>
</evidence>
<gene>
    <name evidence="9" type="ORF">AACH11_12035</name>
</gene>
<dbReference type="Pfam" id="PF02518">
    <property type="entry name" value="HATPase_c"/>
    <property type="match status" value="1"/>
</dbReference>
<comment type="catalytic activity">
    <reaction evidence="1">
        <text>ATP + protein L-histidine = ADP + protein N-phospho-L-histidine.</text>
        <dbReference type="EC" id="2.7.13.3"/>
    </reaction>
</comment>
<reference evidence="9 10" key="1">
    <citation type="submission" date="2024-04" db="EMBL/GenBank/DDBJ databases">
        <title>Novel species of the genus Ideonella isolated from streams.</title>
        <authorList>
            <person name="Lu H."/>
        </authorList>
    </citation>
    <scope>NUCLEOTIDE SEQUENCE [LARGE SCALE GENOMIC DNA]</scope>
    <source>
        <strain evidence="9 10">BYS139W</strain>
    </source>
</reference>
<evidence type="ECO:0000256" key="1">
    <source>
        <dbReference type="ARBA" id="ARBA00000085"/>
    </source>
</evidence>
<keyword evidence="6" id="KW-0902">Two-component regulatory system</keyword>
<evidence type="ECO:0000313" key="9">
    <source>
        <dbReference type="EMBL" id="MEK8026691.1"/>
    </source>
</evidence>